<proteinExistence type="predicted"/>
<dbReference type="KEGG" id="soy:115887960"/>
<dbReference type="KEGG" id="soy:115878076"/>
<evidence type="ECO:0000313" key="3">
    <source>
        <dbReference type="RefSeq" id="XP_030750287.1"/>
    </source>
</evidence>
<dbReference type="RefSeq" id="XP_030753814.1">
    <property type="nucleotide sequence ID" value="XM_030897954.1"/>
</dbReference>
<dbReference type="GeneID" id="115880670"/>
<dbReference type="InterPro" id="IPR057191">
    <property type="entry name" value="DUF7869"/>
</dbReference>
<evidence type="ECO:0000313" key="5">
    <source>
        <dbReference type="RefSeq" id="XP_030763391.1"/>
    </source>
</evidence>
<feature type="domain" description="DUF7869" evidence="1">
    <location>
        <begin position="589"/>
        <end position="685"/>
    </location>
</feature>
<keyword evidence="2" id="KW-1185">Reference proteome</keyword>
<dbReference type="PANTHER" id="PTHR10773">
    <property type="entry name" value="DNA-DIRECTED RNA POLYMERASES I, II, AND III SUBUNIT RPABC2"/>
    <property type="match status" value="1"/>
</dbReference>
<evidence type="ECO:0000313" key="4">
    <source>
        <dbReference type="RefSeq" id="XP_030753814.1"/>
    </source>
</evidence>
<dbReference type="AlphaFoldDB" id="A0A6J2XTA4"/>
<dbReference type="KEGG" id="soy:115880670"/>
<evidence type="ECO:0000313" key="2">
    <source>
        <dbReference type="Proteomes" id="UP000504635"/>
    </source>
</evidence>
<sequence length="785" mass="90687">MSLRSKKLVAMALHKTESDRSSNEQKLLPLYTEDDIQIGVLEPLSRCPIQDSSSRKCHGEIKPKQKNTDGCFLKVSSHCDGFSIQPSIENERVEVVFYTNNDAYPTDIVTDTDVINDCGDSNKNDSLADTADVSAGTIINNYNFELSTTEDPIANDNNQQQETELDSNGYILEADDLANKILILPELEDQTLVEPIEPIIPSDAIENNADQGDEKYTKKGKIRKRKSFNISVDQRKKIKCSEIQQKHKVQIPCDANKCQKKCSEKIDQDRRVAINKMYWNLDWVAKKTYILNSVNRAPIKRRRSDSSTKQNSFKYFLKDSDGETQNVCKIFFLTTLGYKKNNDWAIQSFVQQDFFKNGKIAPLADKRGRNASKFKISTEDIEKHIETFNPVISHYRREHAPHRRYLPSDLTIDAMYTNFLETHPDKKCSYEVYRKVVKSKNISFTKLGHEECELCEGFHLHDALHNETNLDRNCEVCQKWEVHINRAKRSRELYRKECESVCEPNTLRVSADLEKVIMIPRIDMFKKVVFTQRIVVYNESFVPLKTLKNNKPFAALWHEGISGRSKEAIISTFFSFMLHNRDVEHFVFWLDNCSSQNKNWAFLSFLMFIINSDKIAAKDIIINYFEPGHTFMSADSFHHQVELSLKKAKKVYDFHDFVEAVQTSNSKRVTVKEMAVADFFDWKDYSSQAKLKKIEPRVYLSQVVKVMVQRGSDTLKVETDDTGELKQIDFLQVRAIKSGIKEPAVMKKPSGIPKSRKEHILKNLGEIIPANRHNFWRELPTSDEQ</sequence>
<dbReference type="Proteomes" id="UP000504635">
    <property type="component" value="Unplaced"/>
</dbReference>
<protein>
    <submittedName>
        <fullName evidence="3">Uncharacterized protein LOC115878076</fullName>
    </submittedName>
    <submittedName>
        <fullName evidence="4">Uncharacterized protein LOC115880670</fullName>
    </submittedName>
    <submittedName>
        <fullName evidence="5">Uncharacterized protein LOC115887960</fullName>
    </submittedName>
</protein>
<dbReference type="RefSeq" id="XP_030763391.1">
    <property type="nucleotide sequence ID" value="XM_030907531.1"/>
</dbReference>
<gene>
    <name evidence="4" type="primary">LOC115880670</name>
    <name evidence="3" type="synonym">LOC115878076</name>
    <name evidence="5" type="synonym">LOC115887960</name>
</gene>
<reference evidence="3 4" key="1">
    <citation type="submission" date="2025-04" db="UniProtKB">
        <authorList>
            <consortium name="RefSeq"/>
        </authorList>
    </citation>
    <scope>IDENTIFICATION</scope>
    <source>
        <tissue evidence="3 4">Gonads</tissue>
    </source>
</reference>
<name>A0A6J2XTA4_SITOR</name>
<dbReference type="OrthoDB" id="6778620at2759"/>
<evidence type="ECO:0000259" key="1">
    <source>
        <dbReference type="Pfam" id="PF25273"/>
    </source>
</evidence>
<accession>A0A6J2XTA4</accession>
<dbReference type="RefSeq" id="XP_030750287.1">
    <property type="nucleotide sequence ID" value="XM_030894427.1"/>
</dbReference>
<dbReference type="PANTHER" id="PTHR10773:SF19">
    <property type="match status" value="1"/>
</dbReference>
<dbReference type="Pfam" id="PF25273">
    <property type="entry name" value="DUF7869"/>
    <property type="match status" value="1"/>
</dbReference>
<organism evidence="2 4">
    <name type="scientific">Sitophilus oryzae</name>
    <name type="common">Rice weevil</name>
    <name type="synonym">Curculio oryzae</name>
    <dbReference type="NCBI Taxonomy" id="7048"/>
    <lineage>
        <taxon>Eukaryota</taxon>
        <taxon>Metazoa</taxon>
        <taxon>Ecdysozoa</taxon>
        <taxon>Arthropoda</taxon>
        <taxon>Hexapoda</taxon>
        <taxon>Insecta</taxon>
        <taxon>Pterygota</taxon>
        <taxon>Neoptera</taxon>
        <taxon>Endopterygota</taxon>
        <taxon>Coleoptera</taxon>
        <taxon>Polyphaga</taxon>
        <taxon>Cucujiformia</taxon>
        <taxon>Curculionidae</taxon>
        <taxon>Dryophthorinae</taxon>
        <taxon>Sitophilus</taxon>
    </lineage>
</organism>